<dbReference type="PANTHER" id="PTHR43918:SF4">
    <property type="entry name" value="CARBOXYLIC ESTER HYDROLASE"/>
    <property type="match status" value="1"/>
</dbReference>
<dbReference type="PROSITE" id="PS00122">
    <property type="entry name" value="CARBOXYLESTERASE_B_1"/>
    <property type="match status" value="1"/>
</dbReference>
<feature type="domain" description="Carboxylesterase type B" evidence="4">
    <location>
        <begin position="36"/>
        <end position="393"/>
    </location>
</feature>
<dbReference type="InterPro" id="IPR019819">
    <property type="entry name" value="Carboxylesterase_B_CS"/>
</dbReference>
<dbReference type="GO" id="GO:0052689">
    <property type="term" value="F:carboxylic ester hydrolase activity"/>
    <property type="evidence" value="ECO:0007669"/>
    <property type="project" value="TreeGrafter"/>
</dbReference>
<reference evidence="5" key="1">
    <citation type="journal article" date="2020" name="Stud. Mycol.">
        <title>101 Dothideomycetes genomes: a test case for predicting lifestyles and emergence of pathogens.</title>
        <authorList>
            <person name="Haridas S."/>
            <person name="Albert R."/>
            <person name="Binder M."/>
            <person name="Bloem J."/>
            <person name="Labutti K."/>
            <person name="Salamov A."/>
            <person name="Andreopoulos B."/>
            <person name="Baker S."/>
            <person name="Barry K."/>
            <person name="Bills G."/>
            <person name="Bluhm B."/>
            <person name="Cannon C."/>
            <person name="Castanera R."/>
            <person name="Culley D."/>
            <person name="Daum C."/>
            <person name="Ezra D."/>
            <person name="Gonzalez J."/>
            <person name="Henrissat B."/>
            <person name="Kuo A."/>
            <person name="Liang C."/>
            <person name="Lipzen A."/>
            <person name="Lutzoni F."/>
            <person name="Magnuson J."/>
            <person name="Mondo S."/>
            <person name="Nolan M."/>
            <person name="Ohm R."/>
            <person name="Pangilinan J."/>
            <person name="Park H.-J."/>
            <person name="Ramirez L."/>
            <person name="Alfaro M."/>
            <person name="Sun H."/>
            <person name="Tritt A."/>
            <person name="Yoshinaga Y."/>
            <person name="Zwiers L.-H."/>
            <person name="Turgeon B."/>
            <person name="Goodwin S."/>
            <person name="Spatafora J."/>
            <person name="Crous P."/>
            <person name="Grigoriev I."/>
        </authorList>
    </citation>
    <scope>NUCLEOTIDE SEQUENCE</scope>
    <source>
        <strain evidence="5">CBS 116435</strain>
    </source>
</reference>
<dbReference type="PANTHER" id="PTHR43918">
    <property type="entry name" value="ACETYLCHOLINESTERASE"/>
    <property type="match status" value="1"/>
</dbReference>
<dbReference type="Gene3D" id="3.40.50.1820">
    <property type="entry name" value="alpha/beta hydrolase"/>
    <property type="match status" value="2"/>
</dbReference>
<dbReference type="InterPro" id="IPR029058">
    <property type="entry name" value="AB_hydrolase_fold"/>
</dbReference>
<dbReference type="InterPro" id="IPR050654">
    <property type="entry name" value="AChE-related_enzymes"/>
</dbReference>
<organism evidence="5 6">
    <name type="scientific">Polychaeton citri CBS 116435</name>
    <dbReference type="NCBI Taxonomy" id="1314669"/>
    <lineage>
        <taxon>Eukaryota</taxon>
        <taxon>Fungi</taxon>
        <taxon>Dikarya</taxon>
        <taxon>Ascomycota</taxon>
        <taxon>Pezizomycotina</taxon>
        <taxon>Dothideomycetes</taxon>
        <taxon>Dothideomycetidae</taxon>
        <taxon>Capnodiales</taxon>
        <taxon>Capnodiaceae</taxon>
        <taxon>Polychaeton</taxon>
    </lineage>
</organism>
<evidence type="ECO:0000256" key="1">
    <source>
        <dbReference type="ARBA" id="ARBA00005964"/>
    </source>
</evidence>
<dbReference type="InterPro" id="IPR019826">
    <property type="entry name" value="Carboxylesterase_B_AS"/>
</dbReference>
<dbReference type="SUPFAM" id="SSF53474">
    <property type="entry name" value="alpha/beta-Hydrolases"/>
    <property type="match status" value="1"/>
</dbReference>
<keyword evidence="6" id="KW-1185">Reference proteome</keyword>
<sequence>MAQVIKLPLSSPISFYLRQVMTMLSTSLVFPRNTELTVSTSSGLVSGKVDPSLPNTRQFLGIPFAHPPTGNLRWAPPLALSQPYVRISAKALPPSCMQYLTSQGNSLYVRDVLEFNLQGLNHTGTVSEDCLTLSIWTPTQHYGRGAYPKHGPHGGGLPVLIFFYGGGFSTGGEDVPYQIPAQWVERTKEHIVVSLNYRLNLFGFPNAAGLDEQNLGLSDQRLAVEWCEQNIAAFGGDPSRMVIWGQSAGSQAVSFYSFAYPDDPIVTGLIQDSGSAGPIRSNSDPCHTNFTFISESVGCEGLAGDPPAQLACMRAVDATTLENFFASYQESGQSPSISFGPVPDGRVVFQNYTQRGLEGKQAKIPAIIGTNAQDGVAFAPYKPDGPDPEVTLQQLLSHFFCASTETIFIRQQTNLITFRYLYSGNFSNIAPKSWMGAYHSSELPLIMGTHPNYRGPSTQLEYDTSHAMQDAWVAFAKNPEYGLANVGWQKYTQLGEAQVRDFGGGVAAEDTSLAVTESLCSNGHPI</sequence>
<dbReference type="PROSITE" id="PS00941">
    <property type="entry name" value="CARBOXYLESTERASE_B_2"/>
    <property type="match status" value="1"/>
</dbReference>
<dbReference type="OrthoDB" id="408631at2759"/>
<dbReference type="EC" id="3.1.1.-" evidence="3"/>
<accession>A0A9P4Q2C7</accession>
<name>A0A9P4Q2C7_9PEZI</name>
<evidence type="ECO:0000256" key="3">
    <source>
        <dbReference type="RuleBase" id="RU361235"/>
    </source>
</evidence>
<comment type="caution">
    <text evidence="5">The sequence shown here is derived from an EMBL/GenBank/DDBJ whole genome shotgun (WGS) entry which is preliminary data.</text>
</comment>
<proteinExistence type="inferred from homology"/>
<keyword evidence="2 3" id="KW-0378">Hydrolase</keyword>
<dbReference type="AlphaFoldDB" id="A0A9P4Q2C7"/>
<dbReference type="EMBL" id="MU003849">
    <property type="protein sequence ID" value="KAF2717201.1"/>
    <property type="molecule type" value="Genomic_DNA"/>
</dbReference>
<dbReference type="Proteomes" id="UP000799441">
    <property type="component" value="Unassembled WGS sequence"/>
</dbReference>
<evidence type="ECO:0000259" key="4">
    <source>
        <dbReference type="Pfam" id="PF00135"/>
    </source>
</evidence>
<dbReference type="InterPro" id="IPR002018">
    <property type="entry name" value="CarbesteraseB"/>
</dbReference>
<evidence type="ECO:0000313" key="6">
    <source>
        <dbReference type="Proteomes" id="UP000799441"/>
    </source>
</evidence>
<gene>
    <name evidence="5" type="ORF">K431DRAFT_341495</name>
</gene>
<evidence type="ECO:0000256" key="2">
    <source>
        <dbReference type="ARBA" id="ARBA00022801"/>
    </source>
</evidence>
<evidence type="ECO:0000313" key="5">
    <source>
        <dbReference type="EMBL" id="KAF2717201.1"/>
    </source>
</evidence>
<dbReference type="Pfam" id="PF00135">
    <property type="entry name" value="COesterase"/>
    <property type="match status" value="1"/>
</dbReference>
<comment type="similarity">
    <text evidence="1 3">Belongs to the type-B carboxylesterase/lipase family.</text>
</comment>
<protein>
    <recommendedName>
        <fullName evidence="3">Carboxylic ester hydrolase</fullName>
        <ecNumber evidence="3">3.1.1.-</ecNumber>
    </recommendedName>
</protein>